<dbReference type="Proteomes" id="UP000295444">
    <property type="component" value="Unassembled WGS sequence"/>
</dbReference>
<dbReference type="SMART" id="SM00855">
    <property type="entry name" value="PGAM"/>
    <property type="match status" value="1"/>
</dbReference>
<dbReference type="PANTHER" id="PTHR46192">
    <property type="entry name" value="BROAD-RANGE ACID PHOSPHATASE DET1"/>
    <property type="match status" value="1"/>
</dbReference>
<sequence>MRIILLRHAESLGNVDELAYCRVPDHSLPLTETGEHQARTAAPAVREMIGDHPVAVYVSPYVRTQRTFELLELGDVVERVVPEPRLREQDWGNLQDPVDQEIQKRKRHEFGHFYYRLPYGESGADVDDRVASFLNELEHRVEADPTHPNTALVVSHGLTMRLLCRRMFSWSIDLFESLSNPDHVDLRVLTFAGRKWRLDRPFEQWRDSPDGTVQLPG</sequence>
<accession>A0A4R6SJ70</accession>
<evidence type="ECO:0000313" key="1">
    <source>
        <dbReference type="EMBL" id="TDQ04356.1"/>
    </source>
</evidence>
<dbReference type="CDD" id="cd07067">
    <property type="entry name" value="HP_PGM_like"/>
    <property type="match status" value="1"/>
</dbReference>
<name>A0A4R6SJ70_LABRH</name>
<gene>
    <name evidence="1" type="ORF">EV186_101301</name>
</gene>
<dbReference type="InterPro" id="IPR013078">
    <property type="entry name" value="His_Pase_superF_clade-1"/>
</dbReference>
<dbReference type="Pfam" id="PF00300">
    <property type="entry name" value="His_Phos_1"/>
    <property type="match status" value="1"/>
</dbReference>
<dbReference type="AlphaFoldDB" id="A0A4R6SJ70"/>
<dbReference type="RefSeq" id="WP_133847269.1">
    <property type="nucleotide sequence ID" value="NZ_SNXZ01000001.1"/>
</dbReference>
<dbReference type="Gene3D" id="3.40.50.1240">
    <property type="entry name" value="Phosphoglycerate mutase-like"/>
    <property type="match status" value="1"/>
</dbReference>
<dbReference type="InterPro" id="IPR052765">
    <property type="entry name" value="PGM-Related"/>
</dbReference>
<dbReference type="InterPro" id="IPR029033">
    <property type="entry name" value="His_PPase_superfam"/>
</dbReference>
<dbReference type="OrthoDB" id="5449373at2"/>
<organism evidence="1 2">
    <name type="scientific">Labedaea rhizosphaerae</name>
    <dbReference type="NCBI Taxonomy" id="598644"/>
    <lineage>
        <taxon>Bacteria</taxon>
        <taxon>Bacillati</taxon>
        <taxon>Actinomycetota</taxon>
        <taxon>Actinomycetes</taxon>
        <taxon>Pseudonocardiales</taxon>
        <taxon>Pseudonocardiaceae</taxon>
        <taxon>Labedaea</taxon>
    </lineage>
</organism>
<reference evidence="1 2" key="1">
    <citation type="submission" date="2019-03" db="EMBL/GenBank/DDBJ databases">
        <title>Genomic Encyclopedia of Type Strains, Phase IV (KMG-IV): sequencing the most valuable type-strain genomes for metagenomic binning, comparative biology and taxonomic classification.</title>
        <authorList>
            <person name="Goeker M."/>
        </authorList>
    </citation>
    <scope>NUCLEOTIDE SEQUENCE [LARGE SCALE GENOMIC DNA]</scope>
    <source>
        <strain evidence="1 2">DSM 45361</strain>
    </source>
</reference>
<dbReference type="EMBL" id="SNXZ01000001">
    <property type="protein sequence ID" value="TDQ04356.1"/>
    <property type="molecule type" value="Genomic_DNA"/>
</dbReference>
<evidence type="ECO:0000313" key="2">
    <source>
        <dbReference type="Proteomes" id="UP000295444"/>
    </source>
</evidence>
<keyword evidence="2" id="KW-1185">Reference proteome</keyword>
<proteinExistence type="predicted"/>
<protein>
    <submittedName>
        <fullName evidence="1">Broad specificity phosphatase PhoE</fullName>
    </submittedName>
</protein>
<comment type="caution">
    <text evidence="1">The sequence shown here is derived from an EMBL/GenBank/DDBJ whole genome shotgun (WGS) entry which is preliminary data.</text>
</comment>
<dbReference type="SUPFAM" id="SSF53254">
    <property type="entry name" value="Phosphoglycerate mutase-like"/>
    <property type="match status" value="1"/>
</dbReference>